<comment type="caution">
    <text evidence="2">The sequence shown here is derived from an EMBL/GenBank/DDBJ whole genome shotgun (WGS) entry which is preliminary data.</text>
</comment>
<gene>
    <name evidence="2" type="primary">Cnig_chr_IV.g12752</name>
    <name evidence="2" type="ORF">B9Z55_012752</name>
</gene>
<dbReference type="InterPro" id="IPR001810">
    <property type="entry name" value="F-box_dom"/>
</dbReference>
<dbReference type="PANTHER" id="PTHR31006">
    <property type="entry name" value="F-BOX DOMAIN-CONTAINING PROTEIN-RELATED-RELATED"/>
    <property type="match status" value="1"/>
</dbReference>
<dbReference type="PANTHER" id="PTHR31006:SF3">
    <property type="entry name" value="F-BOX DOMAIN-CONTAINING PROTEIN-RELATED"/>
    <property type="match status" value="1"/>
</dbReference>
<reference evidence="3" key="1">
    <citation type="submission" date="2017-10" db="EMBL/GenBank/DDBJ databases">
        <title>Rapid genome shrinkage in a self-fertile nematode reveals novel sperm competition proteins.</title>
        <authorList>
            <person name="Yin D."/>
            <person name="Schwarz E.M."/>
            <person name="Thomas C.G."/>
            <person name="Felde R.L."/>
            <person name="Korf I.F."/>
            <person name="Cutter A.D."/>
            <person name="Schartner C.M."/>
            <person name="Ralston E.J."/>
            <person name="Meyer B.J."/>
            <person name="Haag E.S."/>
        </authorList>
    </citation>
    <scope>NUCLEOTIDE SEQUENCE [LARGE SCALE GENOMIC DNA]</scope>
    <source>
        <strain evidence="3">JU1422</strain>
    </source>
</reference>
<dbReference type="EMBL" id="PDUG01000004">
    <property type="protein sequence ID" value="PIC32419.1"/>
    <property type="molecule type" value="Genomic_DNA"/>
</dbReference>
<dbReference type="AlphaFoldDB" id="A0A2G5TYN1"/>
<evidence type="ECO:0000313" key="2">
    <source>
        <dbReference type="EMBL" id="PIC32419.1"/>
    </source>
</evidence>
<evidence type="ECO:0000259" key="1">
    <source>
        <dbReference type="Pfam" id="PF00646"/>
    </source>
</evidence>
<evidence type="ECO:0000313" key="3">
    <source>
        <dbReference type="Proteomes" id="UP000230233"/>
    </source>
</evidence>
<protein>
    <recommendedName>
        <fullName evidence="1">F-box domain-containing protein</fullName>
    </recommendedName>
</protein>
<name>A0A2G5TYN1_9PELO</name>
<accession>A0A2G5TYN1</accession>
<dbReference type="InterPro" id="IPR042317">
    <property type="entry name" value="She-1-like"/>
</dbReference>
<proteinExistence type="predicted"/>
<dbReference type="Pfam" id="PF00646">
    <property type="entry name" value="F-box"/>
    <property type="match status" value="1"/>
</dbReference>
<feature type="domain" description="F-box" evidence="1">
    <location>
        <begin position="25"/>
        <end position="66"/>
    </location>
</feature>
<sequence>MASTIENLAKMTENLSIEPVYNTNWCDMPEELKRECIGKMGFDERLALRFTAKTERSLVNSENFMFHDGGFYMHGNHDYIPAKKLQKYE</sequence>
<keyword evidence="3" id="KW-1185">Reference proteome</keyword>
<dbReference type="Proteomes" id="UP000230233">
    <property type="component" value="Chromosome IV"/>
</dbReference>
<organism evidence="2 3">
    <name type="scientific">Caenorhabditis nigoni</name>
    <dbReference type="NCBI Taxonomy" id="1611254"/>
    <lineage>
        <taxon>Eukaryota</taxon>
        <taxon>Metazoa</taxon>
        <taxon>Ecdysozoa</taxon>
        <taxon>Nematoda</taxon>
        <taxon>Chromadorea</taxon>
        <taxon>Rhabditida</taxon>
        <taxon>Rhabditina</taxon>
        <taxon>Rhabditomorpha</taxon>
        <taxon>Rhabditoidea</taxon>
        <taxon>Rhabditidae</taxon>
        <taxon>Peloderinae</taxon>
        <taxon>Caenorhabditis</taxon>
    </lineage>
</organism>